<dbReference type="AlphaFoldDB" id="A0AAV7L9C0"/>
<dbReference type="EMBL" id="JANPWB010000016">
    <property type="protein sequence ID" value="KAJ1085258.1"/>
    <property type="molecule type" value="Genomic_DNA"/>
</dbReference>
<evidence type="ECO:0000256" key="1">
    <source>
        <dbReference type="SAM" id="MobiDB-lite"/>
    </source>
</evidence>
<reference evidence="2" key="1">
    <citation type="journal article" date="2022" name="bioRxiv">
        <title>Sequencing and chromosome-scale assembly of the giantPleurodeles waltlgenome.</title>
        <authorList>
            <person name="Brown T."/>
            <person name="Elewa A."/>
            <person name="Iarovenko S."/>
            <person name="Subramanian E."/>
            <person name="Araus A.J."/>
            <person name="Petzold A."/>
            <person name="Susuki M."/>
            <person name="Suzuki K.-i.T."/>
            <person name="Hayashi T."/>
            <person name="Toyoda A."/>
            <person name="Oliveira C."/>
            <person name="Osipova E."/>
            <person name="Leigh N.D."/>
            <person name="Simon A."/>
            <person name="Yun M.H."/>
        </authorList>
    </citation>
    <scope>NUCLEOTIDE SEQUENCE</scope>
    <source>
        <strain evidence="2">20211129_DDA</strain>
        <tissue evidence="2">Liver</tissue>
    </source>
</reference>
<evidence type="ECO:0000313" key="2">
    <source>
        <dbReference type="EMBL" id="KAJ1085258.1"/>
    </source>
</evidence>
<evidence type="ECO:0000313" key="3">
    <source>
        <dbReference type="Proteomes" id="UP001066276"/>
    </source>
</evidence>
<organism evidence="2 3">
    <name type="scientific">Pleurodeles waltl</name>
    <name type="common">Iberian ribbed newt</name>
    <dbReference type="NCBI Taxonomy" id="8319"/>
    <lineage>
        <taxon>Eukaryota</taxon>
        <taxon>Metazoa</taxon>
        <taxon>Chordata</taxon>
        <taxon>Craniata</taxon>
        <taxon>Vertebrata</taxon>
        <taxon>Euteleostomi</taxon>
        <taxon>Amphibia</taxon>
        <taxon>Batrachia</taxon>
        <taxon>Caudata</taxon>
        <taxon>Salamandroidea</taxon>
        <taxon>Salamandridae</taxon>
        <taxon>Pleurodelinae</taxon>
        <taxon>Pleurodeles</taxon>
    </lineage>
</organism>
<sequence>MPRPPRSPQSVTPISADSLALGRRRFWDVLWFREKQPRLNLVRRRVLPAAPPRRPRKHWRRAHGRALHPPPPYPGG</sequence>
<dbReference type="Proteomes" id="UP001066276">
    <property type="component" value="Chromosome 12"/>
</dbReference>
<proteinExistence type="predicted"/>
<comment type="caution">
    <text evidence="2">The sequence shown here is derived from an EMBL/GenBank/DDBJ whole genome shotgun (WGS) entry which is preliminary data.</text>
</comment>
<protein>
    <submittedName>
        <fullName evidence="2">Uncharacterized protein</fullName>
    </submittedName>
</protein>
<feature type="region of interest" description="Disordered" evidence="1">
    <location>
        <begin position="47"/>
        <end position="76"/>
    </location>
</feature>
<accession>A0AAV7L9C0</accession>
<feature type="compositionally biased region" description="Basic residues" evidence="1">
    <location>
        <begin position="53"/>
        <end position="66"/>
    </location>
</feature>
<gene>
    <name evidence="2" type="ORF">NDU88_005391</name>
</gene>
<keyword evidence="3" id="KW-1185">Reference proteome</keyword>
<name>A0AAV7L9C0_PLEWA</name>